<reference evidence="3" key="1">
    <citation type="submission" date="2020-03" db="EMBL/GenBank/DDBJ databases">
        <title>Draft Genome Sequence of Cylindrodendrum hubeiense.</title>
        <authorList>
            <person name="Buettner E."/>
            <person name="Kellner H."/>
        </authorList>
    </citation>
    <scope>NUCLEOTIDE SEQUENCE</scope>
    <source>
        <strain evidence="3">IHI 201604</strain>
    </source>
</reference>
<proteinExistence type="predicted"/>
<dbReference type="OrthoDB" id="5132737at2759"/>
<protein>
    <recommendedName>
        <fullName evidence="2">DUF7924 domain-containing protein</fullName>
    </recommendedName>
</protein>
<feature type="compositionally biased region" description="Polar residues" evidence="1">
    <location>
        <begin position="13"/>
        <end position="30"/>
    </location>
</feature>
<name>A0A9P5GXJ4_9HYPO</name>
<dbReference type="InterPro" id="IPR057684">
    <property type="entry name" value="DUF7924"/>
</dbReference>
<keyword evidence="4" id="KW-1185">Reference proteome</keyword>
<feature type="domain" description="DUF7924" evidence="2">
    <location>
        <begin position="268"/>
        <end position="492"/>
    </location>
</feature>
<comment type="caution">
    <text evidence="3">The sequence shown here is derived from an EMBL/GenBank/DDBJ whole genome shotgun (WGS) entry which is preliminary data.</text>
</comment>
<sequence length="508" mass="56571">MDYAGEYLVVGEGSTTGAGQPPQGLQTPRNSGLMLDGLPGPESLGPVLQRSVRSLLDDHIPQWRSSADSVGSSEPAGSVEGAEQQEVTQQRGGEEAVPDDPEPISSSSNTVEDALPRDSPVPGPSNGQKRPVETECDQGQKRLRTEFHTATTLSTASPGNAPYHVAKWVTTGVWPKIFFHPDGPIEPSNPFEHLLAKAKRLLDLDQMSREEKNAVYKNPRCELLMQAKGIFMEKYELDIPVAAKELLNELLNTARPVPVDTIFDAGLFETVFRNLRCKGVDRVIQDIARLIVPSVETLALRDDNLRHLAESVNEGWDSSFPLFGNRPQPDYSVGFKREAFTHDQLAKLAPFVGSVLGNDQSFFLATDYMYFPFLTCEMACGAAGLDVADRQNAHSTTLAVRAVVELFRSVKREGEVHRQILAFSVSHDDRLVRIYGYYPVLFGSDTWYCRQPMHAFDLTAQDGKERWRAYHFTENVYHMWARDHLDRIRSVVDDFPEPRASDSEPGSP</sequence>
<dbReference type="AlphaFoldDB" id="A0A9P5GXJ4"/>
<evidence type="ECO:0000313" key="3">
    <source>
        <dbReference type="EMBL" id="KAF7535570.1"/>
    </source>
</evidence>
<accession>A0A9P5GXJ4</accession>
<dbReference type="Pfam" id="PF25545">
    <property type="entry name" value="DUF7924"/>
    <property type="match status" value="1"/>
</dbReference>
<dbReference type="EMBL" id="JAANBB010000709">
    <property type="protein sequence ID" value="KAF7535570.1"/>
    <property type="molecule type" value="Genomic_DNA"/>
</dbReference>
<evidence type="ECO:0000256" key="1">
    <source>
        <dbReference type="SAM" id="MobiDB-lite"/>
    </source>
</evidence>
<dbReference type="Proteomes" id="UP000722485">
    <property type="component" value="Unassembled WGS sequence"/>
</dbReference>
<evidence type="ECO:0000259" key="2">
    <source>
        <dbReference type="Pfam" id="PF25545"/>
    </source>
</evidence>
<dbReference type="PANTHER" id="PTHR42470:SF2">
    <property type="match status" value="1"/>
</dbReference>
<evidence type="ECO:0000313" key="4">
    <source>
        <dbReference type="Proteomes" id="UP000722485"/>
    </source>
</evidence>
<feature type="compositionally biased region" description="Polar residues" evidence="1">
    <location>
        <begin position="63"/>
        <end position="72"/>
    </location>
</feature>
<dbReference type="PANTHER" id="PTHR42470">
    <property type="entry name" value="VAST DOMAIN-CONTAINING PROTEIN"/>
    <property type="match status" value="1"/>
</dbReference>
<organism evidence="3 4">
    <name type="scientific">Cylindrodendrum hubeiense</name>
    <dbReference type="NCBI Taxonomy" id="595255"/>
    <lineage>
        <taxon>Eukaryota</taxon>
        <taxon>Fungi</taxon>
        <taxon>Dikarya</taxon>
        <taxon>Ascomycota</taxon>
        <taxon>Pezizomycotina</taxon>
        <taxon>Sordariomycetes</taxon>
        <taxon>Hypocreomycetidae</taxon>
        <taxon>Hypocreales</taxon>
        <taxon>Nectriaceae</taxon>
        <taxon>Cylindrodendrum</taxon>
    </lineage>
</organism>
<feature type="region of interest" description="Disordered" evidence="1">
    <location>
        <begin position="1"/>
        <end position="138"/>
    </location>
</feature>
<gene>
    <name evidence="3" type="ORF">G7Z17_g13187</name>
</gene>